<reference evidence="2" key="1">
    <citation type="journal article" date="2020" name="Mol. Plant Microbe Interact.">
        <title>Genome Sequence of the Biocontrol Agent Coniothyrium minitans strain Conio (IMI 134523).</title>
        <authorList>
            <person name="Patel D."/>
            <person name="Shittu T.A."/>
            <person name="Baroncelli R."/>
            <person name="Muthumeenakshi S."/>
            <person name="Osborne T.H."/>
            <person name="Janganan T.K."/>
            <person name="Sreenivasaprasad S."/>
        </authorList>
    </citation>
    <scope>NUCLEOTIDE SEQUENCE</scope>
    <source>
        <strain evidence="2">Conio</strain>
    </source>
</reference>
<comment type="caution">
    <text evidence="2">The sequence shown here is derived from an EMBL/GenBank/DDBJ whole genome shotgun (WGS) entry which is preliminary data.</text>
</comment>
<organism evidence="2 3">
    <name type="scientific">Paraphaeosphaeria minitans</name>
    <dbReference type="NCBI Taxonomy" id="565426"/>
    <lineage>
        <taxon>Eukaryota</taxon>
        <taxon>Fungi</taxon>
        <taxon>Dikarya</taxon>
        <taxon>Ascomycota</taxon>
        <taxon>Pezizomycotina</taxon>
        <taxon>Dothideomycetes</taxon>
        <taxon>Pleosporomycetidae</taxon>
        <taxon>Pleosporales</taxon>
        <taxon>Massarineae</taxon>
        <taxon>Didymosphaeriaceae</taxon>
        <taxon>Paraphaeosphaeria</taxon>
    </lineage>
</organism>
<evidence type="ECO:0000313" key="2">
    <source>
        <dbReference type="EMBL" id="KAF9735267.1"/>
    </source>
</evidence>
<keyword evidence="3" id="KW-1185">Reference proteome</keyword>
<accession>A0A9P6GGN0</accession>
<name>A0A9P6GGN0_9PLEO</name>
<gene>
    <name evidence="2" type="ORF">PMIN01_06672</name>
</gene>
<dbReference type="AlphaFoldDB" id="A0A9P6GGN0"/>
<keyword evidence="1" id="KW-0472">Membrane</keyword>
<evidence type="ECO:0000313" key="3">
    <source>
        <dbReference type="Proteomes" id="UP000756921"/>
    </source>
</evidence>
<sequence length="276" mass="31143">MDAYSYIWYMFPCLCLRTSCSRPHHTLLLRIHTWPSPPVRLPACHVQAPIDRSYLAILYPCLHTTTTISSCRHQALAHQLYPGAPVSPSKKERKKESDTTYLCLCFGFLLQIMYTYLPFFLRTLLHPSHSFFTDDRTFMPRVCCCIRSPANRDDRLAIGEDVLWRHGRAAGVWRARERVDRRAGVVERKVRRSGRRSVRASIVAAGEGIVFAIGAGGWAQVRSGCGAGWAMGARGEVLGLWKITAHGPCRAMAPAMQHHIQILETYSGLSDPRFDC</sequence>
<dbReference type="Proteomes" id="UP000756921">
    <property type="component" value="Unassembled WGS sequence"/>
</dbReference>
<dbReference type="OrthoDB" id="10618809at2759"/>
<evidence type="ECO:0000256" key="1">
    <source>
        <dbReference type="SAM" id="Phobius"/>
    </source>
</evidence>
<keyword evidence="1" id="KW-1133">Transmembrane helix</keyword>
<keyword evidence="1" id="KW-0812">Transmembrane</keyword>
<dbReference type="EMBL" id="WJXW01000006">
    <property type="protein sequence ID" value="KAF9735267.1"/>
    <property type="molecule type" value="Genomic_DNA"/>
</dbReference>
<proteinExistence type="predicted"/>
<protein>
    <submittedName>
        <fullName evidence="2">Uncharacterized protein</fullName>
    </submittedName>
</protein>
<feature type="transmembrane region" description="Helical" evidence="1">
    <location>
        <begin position="99"/>
        <end position="121"/>
    </location>
</feature>